<feature type="domain" description="4Fe-4S ferredoxin-type" evidence="11">
    <location>
        <begin position="159"/>
        <end position="188"/>
    </location>
</feature>
<evidence type="ECO:0000256" key="9">
    <source>
        <dbReference type="ARBA" id="ARBA00023136"/>
    </source>
</evidence>
<dbReference type="PANTHER" id="PTHR43560">
    <property type="entry name" value="ION-TRANSLOCATING OXIDOREDUCTASE COMPLEX SUBUNIT B"/>
    <property type="match status" value="1"/>
</dbReference>
<keyword evidence="7 10" id="KW-0408">Iron</keyword>
<evidence type="ECO:0000256" key="10">
    <source>
        <dbReference type="HAMAP-Rule" id="MF_00463"/>
    </source>
</evidence>
<feature type="domain" description="4Fe-4S ferredoxin-type" evidence="11">
    <location>
        <begin position="129"/>
        <end position="158"/>
    </location>
</feature>
<dbReference type="EMBL" id="JAFGIX010000010">
    <property type="protein sequence ID" value="MBN1571993.1"/>
    <property type="molecule type" value="Genomic_DNA"/>
</dbReference>
<dbReference type="InterPro" id="IPR050395">
    <property type="entry name" value="4Fe4S_Ferredoxin_RnfB"/>
</dbReference>
<dbReference type="InterPro" id="IPR017896">
    <property type="entry name" value="4Fe4S_Fe-S-bd"/>
</dbReference>
<feature type="binding site" evidence="10">
    <location>
        <position position="148"/>
    </location>
    <ligand>
        <name>[4Fe-4S] cluster</name>
        <dbReference type="ChEBI" id="CHEBI:49883"/>
        <label>3</label>
    </ligand>
</feature>
<protein>
    <recommendedName>
        <fullName evidence="10">Ion-translocating oxidoreductase complex subunit B</fullName>
        <ecNumber evidence="10">7.-.-.-</ecNumber>
    </recommendedName>
    <alternativeName>
        <fullName evidence="10">Rnf electron transport complex subunit B</fullName>
    </alternativeName>
</protein>
<feature type="binding site" evidence="10">
    <location>
        <position position="138"/>
    </location>
    <ligand>
        <name>[4Fe-4S] cluster</name>
        <dbReference type="ChEBI" id="CHEBI:49883"/>
        <label>2</label>
    </ligand>
</feature>
<comment type="subcellular location">
    <subcellularLocation>
        <location evidence="10">Cell membrane</location>
    </subcellularLocation>
</comment>
<name>A0A9D8KD68_9DELT</name>
<feature type="binding site" evidence="10">
    <location>
        <position position="174"/>
    </location>
    <ligand>
        <name>[4Fe-4S] cluster</name>
        <dbReference type="ChEBI" id="CHEBI:49883"/>
        <label>3</label>
    </ligand>
</feature>
<dbReference type="Gene3D" id="1.10.15.40">
    <property type="entry name" value="Electron transport complex subunit B, putative Fe-S cluster"/>
    <property type="match status" value="1"/>
</dbReference>
<feature type="binding site" evidence="10">
    <location>
        <position position="134"/>
    </location>
    <ligand>
        <name>[4Fe-4S] cluster</name>
        <dbReference type="ChEBI" id="CHEBI:49883"/>
        <label>2</label>
    </ligand>
</feature>
<dbReference type="Pfam" id="PF04060">
    <property type="entry name" value="FeS"/>
    <property type="match status" value="1"/>
</dbReference>
<evidence type="ECO:0000256" key="5">
    <source>
        <dbReference type="ARBA" id="ARBA00022967"/>
    </source>
</evidence>
<dbReference type="InterPro" id="IPR007202">
    <property type="entry name" value="4Fe-4S_dom"/>
</dbReference>
<evidence type="ECO:0000313" key="13">
    <source>
        <dbReference type="EMBL" id="MBN1571993.1"/>
    </source>
</evidence>
<reference evidence="13" key="2">
    <citation type="submission" date="2021-01" db="EMBL/GenBank/DDBJ databases">
        <authorList>
            <person name="Hahn C.R."/>
            <person name="Youssef N.H."/>
            <person name="Elshahed M."/>
        </authorList>
    </citation>
    <scope>NUCLEOTIDE SEQUENCE</scope>
    <source>
        <strain evidence="13">Zod_Metabat.24</strain>
    </source>
</reference>
<keyword evidence="8 10" id="KW-0411">Iron-sulfur</keyword>
<comment type="caution">
    <text evidence="13">The sequence shown here is derived from an EMBL/GenBank/DDBJ whole genome shotgun (WGS) entry which is preliminary data.</text>
</comment>
<evidence type="ECO:0000313" key="14">
    <source>
        <dbReference type="Proteomes" id="UP000809273"/>
    </source>
</evidence>
<comment type="cofactor">
    <cofactor evidence="10">
        <name>[4Fe-4S] cluster</name>
        <dbReference type="ChEBI" id="CHEBI:49883"/>
    </cofactor>
    <text evidence="10">Binds 3 [4Fe-4S] clusters.</text>
</comment>
<evidence type="ECO:0000256" key="2">
    <source>
        <dbReference type="ARBA" id="ARBA00022485"/>
    </source>
</evidence>
<reference evidence="13" key="1">
    <citation type="journal article" date="2021" name="Environ. Microbiol.">
        <title>Genomic characterization of three novel Desulfobacterota classes expand the metabolic and phylogenetic diversity of the phylum.</title>
        <authorList>
            <person name="Murphy C.L."/>
            <person name="Biggerstaff J."/>
            <person name="Eichhorn A."/>
            <person name="Ewing E."/>
            <person name="Shahan R."/>
            <person name="Soriano D."/>
            <person name="Stewart S."/>
            <person name="VanMol K."/>
            <person name="Walker R."/>
            <person name="Walters P."/>
            <person name="Elshahed M.S."/>
            <person name="Youssef N.H."/>
        </authorList>
    </citation>
    <scope>NUCLEOTIDE SEQUENCE</scope>
    <source>
        <strain evidence="13">Zod_Metabat.24</strain>
    </source>
</reference>
<comment type="caution">
    <text evidence="10">Lacks conserved residue(s) required for the propagation of feature annotation.</text>
</comment>
<keyword evidence="9 10" id="KW-0472">Membrane</keyword>
<feature type="binding site" evidence="10">
    <location>
        <position position="71"/>
    </location>
    <ligand>
        <name>[4Fe-4S] cluster</name>
        <dbReference type="ChEBI" id="CHEBI:49883"/>
        <label>1</label>
    </ligand>
</feature>
<evidence type="ECO:0000256" key="3">
    <source>
        <dbReference type="ARBA" id="ARBA00022723"/>
    </source>
</evidence>
<dbReference type="CDD" id="cd10549">
    <property type="entry name" value="MtMvhB_like"/>
    <property type="match status" value="2"/>
</dbReference>
<dbReference type="GO" id="GO:0022900">
    <property type="term" value="P:electron transport chain"/>
    <property type="evidence" value="ECO:0007669"/>
    <property type="project" value="UniProtKB-UniRule"/>
</dbReference>
<evidence type="ECO:0000259" key="11">
    <source>
        <dbReference type="PROSITE" id="PS51379"/>
    </source>
</evidence>
<feature type="binding site" evidence="10">
    <location>
        <position position="49"/>
    </location>
    <ligand>
        <name>[4Fe-4S] cluster</name>
        <dbReference type="ChEBI" id="CHEBI:49883"/>
        <label>1</label>
    </ligand>
</feature>
<feature type="domain" description="4Fe-4S ferredoxin-type" evidence="11">
    <location>
        <begin position="202"/>
        <end position="232"/>
    </location>
</feature>
<evidence type="ECO:0000259" key="12">
    <source>
        <dbReference type="PROSITE" id="PS51656"/>
    </source>
</evidence>
<dbReference type="AlphaFoldDB" id="A0A9D8KD68"/>
<evidence type="ECO:0000256" key="8">
    <source>
        <dbReference type="ARBA" id="ARBA00023014"/>
    </source>
</evidence>
<dbReference type="EC" id="7.-.-.-" evidence="10"/>
<feature type="binding site" evidence="10">
    <location>
        <position position="54"/>
    </location>
    <ligand>
        <name>[4Fe-4S] cluster</name>
        <dbReference type="ChEBI" id="CHEBI:49883"/>
        <label>1</label>
    </ligand>
</feature>
<feature type="domain" description="4Fe-4S ferredoxin-type" evidence="11">
    <location>
        <begin position="294"/>
        <end position="323"/>
    </location>
</feature>
<dbReference type="Pfam" id="PF13187">
    <property type="entry name" value="Fer4_9"/>
    <property type="match status" value="1"/>
</dbReference>
<comment type="similarity">
    <text evidence="10">Belongs to the 4Fe4S bacterial-type ferredoxin family. RnfB subfamily.</text>
</comment>
<keyword evidence="3 10" id="KW-0479">Metal-binding</keyword>
<organism evidence="13 14">
    <name type="scientific">Candidatus Zymogenus saltonus</name>
    <dbReference type="NCBI Taxonomy" id="2844893"/>
    <lineage>
        <taxon>Bacteria</taxon>
        <taxon>Deltaproteobacteria</taxon>
        <taxon>Candidatus Zymogenia</taxon>
        <taxon>Candidatus Zymogeniales</taxon>
        <taxon>Candidatus Zymogenaceae</taxon>
        <taxon>Candidatus Zymogenus</taxon>
    </lineage>
</organism>
<feature type="binding site" evidence="10">
    <location>
        <position position="168"/>
    </location>
    <ligand>
        <name>[4Fe-4S] cluster</name>
        <dbReference type="ChEBI" id="CHEBI:49883"/>
        <label>3</label>
    </ligand>
</feature>
<keyword evidence="4 10" id="KW-0677">Repeat</keyword>
<evidence type="ECO:0000256" key="7">
    <source>
        <dbReference type="ARBA" id="ARBA00023004"/>
    </source>
</evidence>
<feature type="domain" description="4Fe-4S ferredoxin-type" evidence="11">
    <location>
        <begin position="233"/>
        <end position="263"/>
    </location>
</feature>
<feature type="binding site" evidence="10">
    <location>
        <position position="178"/>
    </location>
    <ligand>
        <name>[4Fe-4S] cluster</name>
        <dbReference type="ChEBI" id="CHEBI:49883"/>
        <label>2</label>
    </ligand>
</feature>
<keyword evidence="6 10" id="KW-0249">Electron transport</keyword>
<feature type="domain" description="4Fe-4S ferredoxin-type" evidence="11">
    <location>
        <begin position="264"/>
        <end position="293"/>
    </location>
</feature>
<comment type="subunit">
    <text evidence="10">The complex is composed of six subunits: RnfA, RnfB, RnfC, RnfD, RnfE and RnfG.</text>
</comment>
<keyword evidence="10" id="KW-1003">Cell membrane</keyword>
<feature type="binding site" evidence="10">
    <location>
        <position position="144"/>
    </location>
    <ligand>
        <name>[4Fe-4S] cluster</name>
        <dbReference type="ChEBI" id="CHEBI:49883"/>
        <label>2</label>
    </ligand>
</feature>
<proteinExistence type="inferred from homology"/>
<dbReference type="Proteomes" id="UP000809273">
    <property type="component" value="Unassembled WGS sequence"/>
</dbReference>
<keyword evidence="5 10" id="KW-1278">Translocase</keyword>
<comment type="function">
    <text evidence="10">Part of a membrane-bound complex that couples electron transfer with translocation of ions across the membrane.</text>
</comment>
<feature type="region of interest" description="Hydrophobic" evidence="10">
    <location>
        <begin position="1"/>
        <end position="23"/>
    </location>
</feature>
<feature type="domain" description="4Fe-4S" evidence="12">
    <location>
        <begin position="29"/>
        <end position="88"/>
    </location>
</feature>
<dbReference type="HAMAP" id="MF_00463">
    <property type="entry name" value="RsxB_RnfB"/>
    <property type="match status" value="1"/>
</dbReference>
<dbReference type="SUPFAM" id="SSF54862">
    <property type="entry name" value="4Fe-4S ferredoxins"/>
    <property type="match status" value="2"/>
</dbReference>
<dbReference type="PANTHER" id="PTHR43560:SF1">
    <property type="entry name" value="ION-TRANSLOCATING OXIDOREDUCTASE COMPLEX SUBUNIT B"/>
    <property type="match status" value="1"/>
</dbReference>
<evidence type="ECO:0000256" key="6">
    <source>
        <dbReference type="ARBA" id="ARBA00022982"/>
    </source>
</evidence>
<dbReference type="Gene3D" id="3.30.70.20">
    <property type="match status" value="3"/>
</dbReference>
<dbReference type="GO" id="GO:0051539">
    <property type="term" value="F:4 iron, 4 sulfur cluster binding"/>
    <property type="evidence" value="ECO:0007669"/>
    <property type="project" value="UniProtKB-UniRule"/>
</dbReference>
<evidence type="ECO:0000256" key="1">
    <source>
        <dbReference type="ARBA" id="ARBA00022448"/>
    </source>
</evidence>
<keyword evidence="2 10" id="KW-0004">4Fe-4S</keyword>
<dbReference type="Pfam" id="PF12838">
    <property type="entry name" value="Fer4_7"/>
    <property type="match status" value="1"/>
</dbReference>
<feature type="binding site" evidence="10">
    <location>
        <position position="171"/>
    </location>
    <ligand>
        <name>[4Fe-4S] cluster</name>
        <dbReference type="ChEBI" id="CHEBI:49883"/>
        <label>3</label>
    </ligand>
</feature>
<dbReference type="GO" id="GO:0005886">
    <property type="term" value="C:plasma membrane"/>
    <property type="evidence" value="ECO:0007669"/>
    <property type="project" value="UniProtKB-SubCell"/>
</dbReference>
<dbReference type="PROSITE" id="PS51379">
    <property type="entry name" value="4FE4S_FER_2"/>
    <property type="match status" value="6"/>
</dbReference>
<dbReference type="GO" id="GO:0009055">
    <property type="term" value="F:electron transfer activity"/>
    <property type="evidence" value="ECO:0007669"/>
    <property type="project" value="InterPro"/>
</dbReference>
<dbReference type="PROSITE" id="PS51656">
    <property type="entry name" value="4FE4S"/>
    <property type="match status" value="1"/>
</dbReference>
<feature type="binding site" evidence="10">
    <location>
        <position position="46"/>
    </location>
    <ligand>
        <name>[4Fe-4S] cluster</name>
        <dbReference type="ChEBI" id="CHEBI:49883"/>
        <label>1</label>
    </ligand>
</feature>
<dbReference type="InterPro" id="IPR010207">
    <property type="entry name" value="Elect_transpt_cplx_RnfB/RsxB"/>
</dbReference>
<dbReference type="GO" id="GO:0046872">
    <property type="term" value="F:metal ion binding"/>
    <property type="evidence" value="ECO:0007669"/>
    <property type="project" value="UniProtKB-KW"/>
</dbReference>
<sequence length="333" mass="34588">MLSALLTLAGLGLIAALGLAVASRVFYVDIDPRINTIADLLPGANCGGCGYPGCSALAAAIVSGEGKIESCSAVDEQSALAIADVMGIIYTETEKKHAVIHCNFPAGGVGEKFRYLGVTDCRAANMMSNGPKLCAYACIGLGTCRDVCPFGAITLTEAGLPVVDIDKCTACGKCVEACPKSLIDLAPVSKTVHVLCSSREKGAAVKKLCSVGCISCMACEKACPFEAIKITDNLARINYDKCRSCGICVSKCPTGSIVDYRDYRLVAEISDKCNGCTLCARACPTNAISGTPKEMHVVDGEKCIGCGICVDQCKRNAVTLKKVEGVKRAVVAG</sequence>
<keyword evidence="1 10" id="KW-0813">Transport</keyword>
<gene>
    <name evidence="10" type="primary">rnfB</name>
    <name evidence="13" type="ORF">JW984_02225</name>
</gene>
<dbReference type="Pfam" id="PF14697">
    <property type="entry name" value="Fer4_21"/>
    <property type="match status" value="1"/>
</dbReference>
<accession>A0A9D8KD68</accession>
<evidence type="ECO:0000256" key="4">
    <source>
        <dbReference type="ARBA" id="ARBA00022737"/>
    </source>
</evidence>